<feature type="compositionally biased region" description="Low complexity" evidence="7">
    <location>
        <begin position="1503"/>
        <end position="1518"/>
    </location>
</feature>
<evidence type="ECO:0000313" key="9">
    <source>
        <dbReference type="Proteomes" id="UP000078572"/>
    </source>
</evidence>
<dbReference type="PANTHER" id="PTHR47969">
    <property type="entry name" value="CHROMOSOME-ASSOCIATED KINESIN KIF4A-RELATED"/>
    <property type="match status" value="1"/>
</dbReference>
<evidence type="ECO:0000256" key="4">
    <source>
        <dbReference type="ARBA" id="ARBA00022840"/>
    </source>
</evidence>
<dbReference type="GeneID" id="61527173"/>
<reference evidence="9" key="1">
    <citation type="submission" date="2016-06" db="EMBL/GenBank/DDBJ databases">
        <authorList>
            <person name="Xu Y."/>
            <person name="Nagy A."/>
            <person name="Yan X."/>
            <person name="Kim S.W."/>
            <person name="Haley B."/>
            <person name="Liu N.T."/>
            <person name="Nou X."/>
        </authorList>
    </citation>
    <scope>NUCLEOTIDE SEQUENCE [LARGE SCALE GENOMIC DNA]</scope>
    <source>
        <strain evidence="9">ATCC 49129</strain>
    </source>
</reference>
<keyword evidence="5 6" id="KW-0175">Coiled coil</keyword>
<dbReference type="EMBL" id="CP016022">
    <property type="protein sequence ID" value="ANJ73551.1"/>
    <property type="molecule type" value="Genomic_DNA"/>
</dbReference>
<feature type="coiled-coil region" evidence="6">
    <location>
        <begin position="274"/>
        <end position="357"/>
    </location>
</feature>
<comment type="subcellular location">
    <subcellularLocation>
        <location evidence="1">Cytoplasm</location>
    </subcellularLocation>
</comment>
<feature type="coiled-coil region" evidence="6">
    <location>
        <begin position="145"/>
        <end position="235"/>
    </location>
</feature>
<dbReference type="GO" id="GO:0051231">
    <property type="term" value="P:spindle elongation"/>
    <property type="evidence" value="ECO:0007669"/>
    <property type="project" value="TreeGrafter"/>
</dbReference>
<keyword evidence="3" id="KW-0547">Nucleotide-binding</keyword>
<feature type="coiled-coil region" evidence="6">
    <location>
        <begin position="1123"/>
        <end position="1173"/>
    </location>
</feature>
<accession>A0A191ZZS5</accession>
<dbReference type="GO" id="GO:0005524">
    <property type="term" value="F:ATP binding"/>
    <property type="evidence" value="ECO:0007669"/>
    <property type="project" value="UniProtKB-KW"/>
</dbReference>
<dbReference type="GO" id="GO:0003777">
    <property type="term" value="F:microtubule motor activity"/>
    <property type="evidence" value="ECO:0007669"/>
    <property type="project" value="InterPro"/>
</dbReference>
<evidence type="ECO:0000256" key="7">
    <source>
        <dbReference type="SAM" id="MobiDB-lite"/>
    </source>
</evidence>
<dbReference type="Pfam" id="PF20155">
    <property type="entry name" value="TMP_3"/>
    <property type="match status" value="1"/>
</dbReference>
<evidence type="ECO:0000313" key="8">
    <source>
        <dbReference type="EMBL" id="ANJ73551.1"/>
    </source>
</evidence>
<organism evidence="8 9">
    <name type="scientific">Ralstonia insidiosa</name>
    <dbReference type="NCBI Taxonomy" id="190721"/>
    <lineage>
        <taxon>Bacteria</taxon>
        <taxon>Pseudomonadati</taxon>
        <taxon>Pseudomonadota</taxon>
        <taxon>Betaproteobacteria</taxon>
        <taxon>Burkholderiales</taxon>
        <taxon>Burkholderiaceae</taxon>
        <taxon>Ralstonia</taxon>
    </lineage>
</organism>
<evidence type="ECO:0000256" key="1">
    <source>
        <dbReference type="ARBA" id="ARBA00004496"/>
    </source>
</evidence>
<gene>
    <name evidence="8" type="ORF">A9Y76_14220</name>
</gene>
<evidence type="ECO:0000256" key="3">
    <source>
        <dbReference type="ARBA" id="ARBA00022741"/>
    </source>
</evidence>
<name>A0A191ZZS5_9RALS</name>
<evidence type="ECO:0000256" key="6">
    <source>
        <dbReference type="SAM" id="Coils"/>
    </source>
</evidence>
<keyword evidence="4" id="KW-0067">ATP-binding</keyword>
<keyword evidence="2" id="KW-0963">Cytoplasm</keyword>
<dbReference type="InterPro" id="IPR027640">
    <property type="entry name" value="Kinesin-like_fam"/>
</dbReference>
<protein>
    <submittedName>
        <fullName evidence="8">Uncharacterized protein</fullName>
    </submittedName>
</protein>
<evidence type="ECO:0000256" key="5">
    <source>
        <dbReference type="ARBA" id="ARBA00023054"/>
    </source>
</evidence>
<dbReference type="Proteomes" id="UP000078572">
    <property type="component" value="Chromosome 1"/>
</dbReference>
<dbReference type="PANTHER" id="PTHR47969:SF15">
    <property type="entry name" value="CHROMOSOME-ASSOCIATED KINESIN KIF4A-RELATED"/>
    <property type="match status" value="1"/>
</dbReference>
<feature type="coiled-coil region" evidence="6">
    <location>
        <begin position="1062"/>
        <end position="1089"/>
    </location>
</feature>
<keyword evidence="9" id="KW-1185">Reference proteome</keyword>
<dbReference type="RefSeq" id="WP_064805012.1">
    <property type="nucleotide sequence ID" value="NZ_CP016022.1"/>
</dbReference>
<sequence>MDIELSLKLKLLAQEFVRAMGETTSETDRSFNTMRQGARAASDDIETAFNTLGIQSSNQILAGIERIEAAYKRLASSGEASTQDLIRAARAAKQEIEQLNRSMSTDNTAAAWGTLGVRSLKDIQVEISQVRSAYYTLAASGKASMADLERAAAAADQRIAELQREIAGTSFEDGFVTLGIRSFEELRAEIARVRDAYQVLANSGRLSGVELARAAEAAESRIAALNRELKGDKADAGIEAYRTLGIRAFADIRAEVERTQAAYRTLSQSGKLSAEEQARALAATRERVAALKRELATAGNEQAYEVLGLRSLQAVRAELAQTEAAYKRLATTANLPAAELSRAATAARLRMRELNTELNGGVAAAQAHNGAMGGVVQSVLAAAAAYVGFQTVLSGARMAMQDALALDRIKTGLTAITGSSEKATAEFGFIRQEAQRLGLDLATVSKEYTKLAAATRGTTLEGQKTRDVFSAVTEASTVLGLSSEETAGALLAIQQMVSKGTVAAEELRGQLGERLPGAFQIAARAMGVTTQGLGHMLEQGGVAADVFLPKFAAELRKTFQDGLPAAMTSARAEFARLQNQVFETAASVGKSGLNERLAEAAHLLSEKLADPRVQQFLRETGISLGNMAVAVAKVSGELVKIGQIAGAGLLVGKLTGGFAAAGQAAAEAGRQVGVLQAGAMALSRLSVYLTIGLIGIEAVRAGVKLLSDYALEHRSLGEAERARMAQLQGQLPALKAATEAQQQYANVQLRSADELLKLSPQQLAAYREQLAAKKALQLAEMGLAMRTEELTGLQLQQEKGGRNSASMVKLLSEQHAEAGRQAQRWQVELGQTNAALTALDAATKGTASNVKATILPAVNQLLAAFDAQIARSPEVATALGKVFEGLDSNNLASVQAVVATLDELAVRGKASALQIRTALEKELNNIPLDGLVRFQTIAQAAFGSSADDARRLSSVLDTTLKIALDKMGLSVESARTGLSKQFADIQMAFDALVSNARVKAPEIRAATEKLIDSAKTAQELQAVQAQLNSLADSGRASADLMAASFAKVTNRLRELSSASVQAARDQTQVVQAQAEAQRATNDVTRANAQLVREGRALYVAQTKAQQEGTLAAKDAAVAQQAVVDAARAAVAAAEAEARAQKDAAAAVEAQARAKEAERRAQLEDTDKARLASELAKATADEAARLAENSRQAAIEAKSLADGWSAVADQAKAAASDVAEAGNAGGEAGQKVAGSIGDGVATIINGIRESVRALGDDAEQRFAQMTGMFNGPTDAAGKLAKSLADARFELGYLQSNKPIGDAVGLSTALVNMAQAAARVKVDTLESRVNIERMAASALAGANAAQLLARGYSGVGDAIRQSTRDAVSQSESLASNARGIHEELLRMQGKEEEVEQRRYKQRLLDLDLEFKIANAKMVTAQAEAKTPEDRAALAQAARDLQTGYQSAKADLAEIHKRTMADIADEKRAKQQAAEEEARRTEEQRLQALQTAAQEKTTNRLDAVDQSAQQASAAASAANAQTEPARRVRIELATKDGTIEADINAKDEDAFIRLMQQAKERA</sequence>
<dbReference type="GO" id="GO:0005737">
    <property type="term" value="C:cytoplasm"/>
    <property type="evidence" value="ECO:0007669"/>
    <property type="project" value="UniProtKB-SubCell"/>
</dbReference>
<evidence type="ECO:0000256" key="2">
    <source>
        <dbReference type="ARBA" id="ARBA00022490"/>
    </source>
</evidence>
<feature type="compositionally biased region" description="Basic and acidic residues" evidence="7">
    <location>
        <begin position="1473"/>
        <end position="1482"/>
    </location>
</feature>
<dbReference type="NCBIfam" id="TIGR02675">
    <property type="entry name" value="tape_meas_nterm"/>
    <property type="match status" value="1"/>
</dbReference>
<feature type="region of interest" description="Disordered" evidence="7">
    <location>
        <begin position="1462"/>
        <end position="1482"/>
    </location>
</feature>
<dbReference type="GO" id="GO:0007018">
    <property type="term" value="P:microtubule-based movement"/>
    <property type="evidence" value="ECO:0007669"/>
    <property type="project" value="InterPro"/>
</dbReference>
<proteinExistence type="predicted"/>
<dbReference type="OrthoDB" id="7063692at2"/>
<feature type="region of interest" description="Disordered" evidence="7">
    <location>
        <begin position="1503"/>
        <end position="1522"/>
    </location>
</feature>
<dbReference type="GO" id="GO:0005875">
    <property type="term" value="C:microtubule associated complex"/>
    <property type="evidence" value="ECO:0007669"/>
    <property type="project" value="TreeGrafter"/>
</dbReference>
<dbReference type="InterPro" id="IPR013491">
    <property type="entry name" value="Tape_meas_N"/>
</dbReference>